<dbReference type="KEGG" id="odi:ODI_R2994"/>
<dbReference type="GO" id="GO:0004658">
    <property type="term" value="F:propionyl-CoA carboxylase activity"/>
    <property type="evidence" value="ECO:0007669"/>
    <property type="project" value="UniProtKB-EC"/>
</dbReference>
<dbReference type="EMBL" id="FLRC01000014">
    <property type="protein sequence ID" value="SBT25098.1"/>
    <property type="molecule type" value="Genomic_DNA"/>
</dbReference>
<keyword evidence="4" id="KW-1185">Reference proteome</keyword>
<name>A0A1C3K117_9BURK</name>
<dbReference type="EMBL" id="LT907988">
    <property type="protein sequence ID" value="SOE50819.1"/>
    <property type="molecule type" value="Genomic_DNA"/>
</dbReference>
<feature type="domain" description="CoA carboxyltransferase C-terminal" evidence="1">
    <location>
        <begin position="276"/>
        <end position="524"/>
    </location>
</feature>
<dbReference type="SUPFAM" id="SSF52096">
    <property type="entry name" value="ClpP/crotonase"/>
    <property type="match status" value="2"/>
</dbReference>
<dbReference type="RefSeq" id="WP_067752436.1">
    <property type="nucleotide sequence ID" value="NZ_LT907988.1"/>
</dbReference>
<protein>
    <submittedName>
        <fullName evidence="2">Propionyl-CoA carboxylase beta chain</fullName>
        <ecNumber evidence="2">6.4.1.3</ecNumber>
    </submittedName>
</protein>
<evidence type="ECO:0000313" key="4">
    <source>
        <dbReference type="Proteomes" id="UP000078558"/>
    </source>
</evidence>
<reference evidence="2 4" key="1">
    <citation type="submission" date="2016-06" db="EMBL/GenBank/DDBJ databases">
        <authorList>
            <person name="Kjaerup R.B."/>
            <person name="Dalgaard T.S."/>
            <person name="Juul-Madsen H.R."/>
        </authorList>
    </citation>
    <scope>NUCLEOTIDE SEQUENCE [LARGE SCALE GENOMIC DNA]</scope>
    <source>
        <strain evidence="2">Orrdi1</strain>
    </source>
</reference>
<evidence type="ECO:0000259" key="1">
    <source>
        <dbReference type="PROSITE" id="PS50989"/>
    </source>
</evidence>
<dbReference type="OrthoDB" id="9803706at2"/>
<dbReference type="Pfam" id="PF01039">
    <property type="entry name" value="Carboxyl_trans"/>
    <property type="match status" value="1"/>
</dbReference>
<dbReference type="InterPro" id="IPR051047">
    <property type="entry name" value="AccD/PCCB"/>
</dbReference>
<dbReference type="Proteomes" id="UP000078558">
    <property type="component" value="Chromosome I"/>
</dbReference>
<sequence>MNPQAKDWQPEVEELQRRQRWAESLGGDANVARHHAAARLTIRERIDTLVDADSFHEVGKLTGQSVPLDQRGPDGRGVTPAPYVMGLARIDGQEVAVGGEDFTVRGGMSWSGDRKKGGQGGFVEDLALSYRIPLVNLIDGAGGSVAGTRKRGHSVFPGVHGFETSVALLGQVPVVSAVLGAAAGGPAGRAVLSHWSVMVRGQSQVFCTGPAVVRRALGQAVDKETLGGSRVAVEDSGNIDNVVDTESEALALVRRFLGYLPANVWELPPRRPTGDPAGRREEGLLGIVPRDRRRGYDMRALIGMLVDQDSVFEIQPSHAPSLICALARMDGHAVGLVANNPQRNGGAMDVRAARKQVRFIELCDTFHIPLIFLVDMPGFMVGVQAEREGTLREGMRAVYAGVQARVPKITVVIRKCYGMGGMATTEKNGLGLKLAWPSAEWGSMPIEGGVEVAFKREIDAAPDPAARRAEIEDELRSLASPWATAQAFGVEDIIDPRDTRRYLCRFLNAMQSRLKTELGPRLRSGVQP</sequence>
<reference evidence="3 4" key="2">
    <citation type="submission" date="2017-08" db="EMBL/GenBank/DDBJ databases">
        <authorList>
            <person name="de Groot N.N."/>
        </authorList>
    </citation>
    <scope>NUCLEOTIDE SEQUENCE [LARGE SCALE GENOMIC DNA]</scope>
    <source>
        <strain evidence="3">Orrdi1</strain>
    </source>
</reference>
<dbReference type="PROSITE" id="PS50989">
    <property type="entry name" value="COA_CT_CTER"/>
    <property type="match status" value="1"/>
</dbReference>
<organism evidence="2 4">
    <name type="scientific">Orrella dioscoreae</name>
    <dbReference type="NCBI Taxonomy" id="1851544"/>
    <lineage>
        <taxon>Bacteria</taxon>
        <taxon>Pseudomonadati</taxon>
        <taxon>Pseudomonadota</taxon>
        <taxon>Betaproteobacteria</taxon>
        <taxon>Burkholderiales</taxon>
        <taxon>Alcaligenaceae</taxon>
        <taxon>Orrella</taxon>
    </lineage>
</organism>
<dbReference type="PANTHER" id="PTHR43842:SF2">
    <property type="entry name" value="PROPIONYL-COA CARBOXYLASE BETA CHAIN, MITOCHONDRIAL"/>
    <property type="match status" value="1"/>
</dbReference>
<evidence type="ECO:0000313" key="3">
    <source>
        <dbReference type="EMBL" id="SOE50819.1"/>
    </source>
</evidence>
<proteinExistence type="predicted"/>
<dbReference type="EC" id="6.4.1.3" evidence="2"/>
<dbReference type="PANTHER" id="PTHR43842">
    <property type="entry name" value="PROPIONYL-COA CARBOXYLASE BETA CHAIN"/>
    <property type="match status" value="1"/>
</dbReference>
<accession>A0A1C3K117</accession>
<dbReference type="InterPro" id="IPR029045">
    <property type="entry name" value="ClpP/crotonase-like_dom_sf"/>
</dbReference>
<dbReference type="InterPro" id="IPR034733">
    <property type="entry name" value="AcCoA_carboxyl_beta"/>
</dbReference>
<dbReference type="Gene3D" id="3.90.226.10">
    <property type="entry name" value="2-enoyl-CoA Hydratase, Chain A, domain 1"/>
    <property type="match status" value="2"/>
</dbReference>
<evidence type="ECO:0000313" key="2">
    <source>
        <dbReference type="EMBL" id="SBT25098.1"/>
    </source>
</evidence>
<dbReference type="STRING" id="1851544.ODI_01914"/>
<keyword evidence="2" id="KW-0436">Ligase</keyword>
<gene>
    <name evidence="2" type="ORF">ODI_01914</name>
    <name evidence="3" type="ORF">ODI_R2994</name>
</gene>
<dbReference type="InterPro" id="IPR011763">
    <property type="entry name" value="COA_CT_C"/>
</dbReference>
<dbReference type="AlphaFoldDB" id="A0A1C3K117"/>